<evidence type="ECO:0000256" key="8">
    <source>
        <dbReference type="ARBA" id="ARBA00029594"/>
    </source>
</evidence>
<evidence type="ECO:0000313" key="12">
    <source>
        <dbReference type="Proteomes" id="UP000031057"/>
    </source>
</evidence>
<dbReference type="InterPro" id="IPR015679">
    <property type="entry name" value="PLipase_D_fam"/>
</dbReference>
<evidence type="ECO:0000256" key="6">
    <source>
        <dbReference type="ARBA" id="ARBA00022801"/>
    </source>
</evidence>
<dbReference type="AlphaFoldDB" id="A0A0B1ZQ65"/>
<dbReference type="GO" id="GO:0005886">
    <property type="term" value="C:plasma membrane"/>
    <property type="evidence" value="ECO:0007669"/>
    <property type="project" value="TreeGrafter"/>
</dbReference>
<feature type="region of interest" description="Disordered" evidence="9">
    <location>
        <begin position="168"/>
        <end position="189"/>
    </location>
</feature>
<evidence type="ECO:0000313" key="11">
    <source>
        <dbReference type="EMBL" id="KHK91414.1"/>
    </source>
</evidence>
<dbReference type="GO" id="GO:0004630">
    <property type="term" value="F:phospholipase D activity"/>
    <property type="evidence" value="ECO:0007669"/>
    <property type="project" value="TreeGrafter"/>
</dbReference>
<dbReference type="InterPro" id="IPR001736">
    <property type="entry name" value="PLipase_D/transphosphatidylase"/>
</dbReference>
<keyword evidence="4" id="KW-0964">Secreted</keyword>
<dbReference type="PROSITE" id="PS50035">
    <property type="entry name" value="PLD"/>
    <property type="match status" value="2"/>
</dbReference>
<evidence type="ECO:0000256" key="3">
    <source>
        <dbReference type="ARBA" id="ARBA00018392"/>
    </source>
</evidence>
<comment type="subcellular location">
    <subcellularLocation>
        <location evidence="2">Secreted</location>
    </subcellularLocation>
</comment>
<gene>
    <name evidence="11" type="ORF">LK12_11240</name>
</gene>
<keyword evidence="7" id="KW-0443">Lipid metabolism</keyword>
<dbReference type="CDD" id="cd09143">
    <property type="entry name" value="PLDc_vPLD1_2_like_bac_2"/>
    <property type="match status" value="1"/>
</dbReference>
<protein>
    <recommendedName>
        <fullName evidence="3">Phospholipase D</fullName>
    </recommendedName>
    <alternativeName>
        <fullName evidence="8">Choline phosphatase</fullName>
    </alternativeName>
</protein>
<dbReference type="GO" id="GO:0005576">
    <property type="term" value="C:extracellular region"/>
    <property type="evidence" value="ECO:0007669"/>
    <property type="project" value="UniProtKB-SubCell"/>
</dbReference>
<dbReference type="InterPro" id="IPR025202">
    <property type="entry name" value="PLD-like_dom"/>
</dbReference>
<dbReference type="Pfam" id="PF13091">
    <property type="entry name" value="PLDc_2"/>
    <property type="match status" value="1"/>
</dbReference>
<organism evidence="11 12">
    <name type="scientific">Novosphingobium malaysiense</name>
    <dbReference type="NCBI Taxonomy" id="1348853"/>
    <lineage>
        <taxon>Bacteria</taxon>
        <taxon>Pseudomonadati</taxon>
        <taxon>Pseudomonadota</taxon>
        <taxon>Alphaproteobacteria</taxon>
        <taxon>Sphingomonadales</taxon>
        <taxon>Sphingomonadaceae</taxon>
        <taxon>Novosphingobium</taxon>
    </lineage>
</organism>
<keyword evidence="12" id="KW-1185">Reference proteome</keyword>
<dbReference type="PANTHER" id="PTHR18896">
    <property type="entry name" value="PHOSPHOLIPASE D"/>
    <property type="match status" value="1"/>
</dbReference>
<proteinExistence type="predicted"/>
<dbReference type="STRING" id="1348853.LK12_11240"/>
<dbReference type="EMBL" id="JTDI01000003">
    <property type="protein sequence ID" value="KHK91414.1"/>
    <property type="molecule type" value="Genomic_DNA"/>
</dbReference>
<comment type="function">
    <text evidence="1">Could be a virulence factor.</text>
</comment>
<evidence type="ECO:0000256" key="2">
    <source>
        <dbReference type="ARBA" id="ARBA00004613"/>
    </source>
</evidence>
<evidence type="ECO:0000256" key="4">
    <source>
        <dbReference type="ARBA" id="ARBA00022525"/>
    </source>
</evidence>
<evidence type="ECO:0000256" key="9">
    <source>
        <dbReference type="SAM" id="MobiDB-lite"/>
    </source>
</evidence>
<evidence type="ECO:0000256" key="7">
    <source>
        <dbReference type="ARBA" id="ARBA00023098"/>
    </source>
</evidence>
<name>A0A0B1ZQ65_9SPHN</name>
<feature type="domain" description="PLD phosphodiesterase" evidence="10">
    <location>
        <begin position="145"/>
        <end position="168"/>
    </location>
</feature>
<evidence type="ECO:0000259" key="10">
    <source>
        <dbReference type="PROSITE" id="PS50035"/>
    </source>
</evidence>
<feature type="compositionally biased region" description="Basic and acidic residues" evidence="9">
    <location>
        <begin position="168"/>
        <end position="179"/>
    </location>
</feature>
<keyword evidence="6" id="KW-0378">Hydrolase</keyword>
<sequence length="511" mass="58412">MEDDIIKGAVCVDGGPNSVWRFEKAKRAHLCIDAAEYFAIMRHAMFATRQRIFLIGWDFDSRILLPAGRRWWQPGRKKRFPARLGSYILWLVKKHPEIEVRLLKWNFAMVKYLFRGTMLFDLVRWAMRKQIDFKFDSAHPVGCSHHQKIVVLDDVMAACGGIDMTTDRWDTSEHLPNDPRRRRPSGRLHGPWHDVTMVMEGEVAVALGELGRERWRTAGGRALSPCKPQNETPWPKKLQPHFENVEVGIARTSAAYGQSPQICEIERLFVEQIRRARHFVYAETQYFASRAIAEVICERLCEPAPPEIVIVNPLTAQGWLEQVAMDTARVELVETLQEADRQNRFHIYHPVASDGTPIYVHAKLMIVDDELLRVGSANMNNRSMGLDSECDVFIDAARPANAHIGPTIRNLRIRLLAEHCGSSEEDVVAGIERHGSMAGMIDSLSRTGKRLEHLPLKDLSEAERALGSSGVLDPERPGEMFEPMETRGLFRRKGQLMRIRLMRRLKRSFKG</sequence>
<dbReference type="GO" id="GO:0009395">
    <property type="term" value="P:phospholipid catabolic process"/>
    <property type="evidence" value="ECO:0007669"/>
    <property type="project" value="TreeGrafter"/>
</dbReference>
<dbReference type="SMART" id="SM00155">
    <property type="entry name" value="PLDc"/>
    <property type="match status" value="2"/>
</dbReference>
<dbReference type="PANTHER" id="PTHR18896:SF60">
    <property type="entry name" value="PHOSPHOLIPASE D"/>
    <property type="match status" value="1"/>
</dbReference>
<dbReference type="SUPFAM" id="SSF56024">
    <property type="entry name" value="Phospholipase D/nuclease"/>
    <property type="match status" value="2"/>
</dbReference>
<comment type="caution">
    <text evidence="11">The sequence shown here is derived from an EMBL/GenBank/DDBJ whole genome shotgun (WGS) entry which is preliminary data.</text>
</comment>
<evidence type="ECO:0000256" key="5">
    <source>
        <dbReference type="ARBA" id="ARBA00022737"/>
    </source>
</evidence>
<feature type="domain" description="PLD phosphodiesterase" evidence="10">
    <location>
        <begin position="356"/>
        <end position="383"/>
    </location>
</feature>
<keyword evidence="5" id="KW-0677">Repeat</keyword>
<dbReference type="Gene3D" id="3.30.870.10">
    <property type="entry name" value="Endonuclease Chain A"/>
    <property type="match status" value="2"/>
</dbReference>
<dbReference type="OrthoDB" id="8828485at2"/>
<accession>A0A0B1ZQ65</accession>
<reference evidence="11 12" key="1">
    <citation type="submission" date="2014-10" db="EMBL/GenBank/DDBJ databases">
        <title>Genome sequence of Novosphingobium malaysiense MUSC 273(T).</title>
        <authorList>
            <person name="Lee L.-H."/>
        </authorList>
    </citation>
    <scope>NUCLEOTIDE SEQUENCE [LARGE SCALE GENOMIC DNA]</scope>
    <source>
        <strain evidence="11 12">MUSC 273</strain>
    </source>
</reference>
<dbReference type="Proteomes" id="UP000031057">
    <property type="component" value="Unassembled WGS sequence"/>
</dbReference>
<evidence type="ECO:0000256" key="1">
    <source>
        <dbReference type="ARBA" id="ARBA00003145"/>
    </source>
</evidence>
<dbReference type="CDD" id="cd09140">
    <property type="entry name" value="PLDc_vPLD1_2_like_bac_1"/>
    <property type="match status" value="1"/>
</dbReference>